<evidence type="ECO:0000313" key="3">
    <source>
        <dbReference type="Proteomes" id="UP000325598"/>
    </source>
</evidence>
<gene>
    <name evidence="2" type="ORF">San01_12120</name>
</gene>
<reference evidence="2 3" key="1">
    <citation type="submission" date="2019-10" db="EMBL/GenBank/DDBJ databases">
        <title>Whole genome shotgun sequence of Streptomyces angustmyceticus NBRC 3934.</title>
        <authorList>
            <person name="Hosoyama A."/>
            <person name="Ichikawa N."/>
            <person name="Kimura A."/>
            <person name="Kitahashi Y."/>
            <person name="Komaki H."/>
            <person name="Uohara A."/>
        </authorList>
    </citation>
    <scope>NUCLEOTIDE SEQUENCE [LARGE SCALE GENOMIC DNA]</scope>
    <source>
        <strain evidence="2 3">NBRC 3934</strain>
    </source>
</reference>
<evidence type="ECO:0000313" key="2">
    <source>
        <dbReference type="EMBL" id="GES28725.1"/>
    </source>
</evidence>
<dbReference type="EMBL" id="BLAG01000005">
    <property type="protein sequence ID" value="GES28725.1"/>
    <property type="molecule type" value="Genomic_DNA"/>
</dbReference>
<name>A0A5J4LF00_9ACTN</name>
<proteinExistence type="predicted"/>
<protein>
    <submittedName>
        <fullName evidence="2">Uncharacterized protein</fullName>
    </submittedName>
</protein>
<keyword evidence="3" id="KW-1185">Reference proteome</keyword>
<accession>A0A5J4LF00</accession>
<sequence>MLRLRSDVIGGPEGARVEPVYIGAMTRYPSPWHGPGAGSGSSQIRMSWRARWGLELGAVRGGGGSGPPLPGPVEQQALGAGE</sequence>
<organism evidence="2 3">
    <name type="scientific">Streptomyces angustmyceticus</name>
    <dbReference type="NCBI Taxonomy" id="285578"/>
    <lineage>
        <taxon>Bacteria</taxon>
        <taxon>Bacillati</taxon>
        <taxon>Actinomycetota</taxon>
        <taxon>Actinomycetes</taxon>
        <taxon>Kitasatosporales</taxon>
        <taxon>Streptomycetaceae</taxon>
        <taxon>Streptomyces</taxon>
    </lineage>
</organism>
<evidence type="ECO:0000256" key="1">
    <source>
        <dbReference type="SAM" id="MobiDB-lite"/>
    </source>
</evidence>
<feature type="region of interest" description="Disordered" evidence="1">
    <location>
        <begin position="59"/>
        <end position="82"/>
    </location>
</feature>
<comment type="caution">
    <text evidence="2">The sequence shown here is derived from an EMBL/GenBank/DDBJ whole genome shotgun (WGS) entry which is preliminary data.</text>
</comment>
<dbReference type="AlphaFoldDB" id="A0A5J4LF00"/>
<dbReference type="Proteomes" id="UP000325598">
    <property type="component" value="Unassembled WGS sequence"/>
</dbReference>